<gene>
    <name evidence="1" type="ORF">OFUS_LOCUS12952</name>
</gene>
<dbReference type="PANTHER" id="PTHR34833">
    <property type="entry name" value="GENE, 17359-RELATED"/>
    <property type="match status" value="1"/>
</dbReference>
<name>A0A8J1U0G1_OWEFU</name>
<protein>
    <submittedName>
        <fullName evidence="1">Uncharacterized protein</fullName>
    </submittedName>
</protein>
<reference evidence="1" key="1">
    <citation type="submission" date="2022-03" db="EMBL/GenBank/DDBJ databases">
        <authorList>
            <person name="Martin C."/>
        </authorList>
    </citation>
    <scope>NUCLEOTIDE SEQUENCE</scope>
</reference>
<dbReference type="EMBL" id="CAIIXF020000006">
    <property type="protein sequence ID" value="CAH1787197.1"/>
    <property type="molecule type" value="Genomic_DNA"/>
</dbReference>
<dbReference type="Pfam" id="PF15123">
    <property type="entry name" value="DUF4562"/>
    <property type="match status" value="1"/>
</dbReference>
<sequence>MITNQYNMSALYIYMYYCVNKASTVVEFTDKQYDYQRINIHLNCFKFLLKSNQLPGPLLYTGPDGLRDQRLAVNTPGNSVGVCNSNEHTSELGYLSRAPTDMKFPKAKNGNIGEIGWEVEYFKVKKGI</sequence>
<dbReference type="AlphaFoldDB" id="A0A8J1U0G1"/>
<dbReference type="OrthoDB" id="6140842at2759"/>
<dbReference type="PANTHER" id="PTHR34833:SF1">
    <property type="entry name" value="GENE, 17359-RELATED"/>
    <property type="match status" value="1"/>
</dbReference>
<organism evidence="1 2">
    <name type="scientific">Owenia fusiformis</name>
    <name type="common">Polychaete worm</name>
    <dbReference type="NCBI Taxonomy" id="6347"/>
    <lineage>
        <taxon>Eukaryota</taxon>
        <taxon>Metazoa</taxon>
        <taxon>Spiralia</taxon>
        <taxon>Lophotrochozoa</taxon>
        <taxon>Annelida</taxon>
        <taxon>Polychaeta</taxon>
        <taxon>Sedentaria</taxon>
        <taxon>Canalipalpata</taxon>
        <taxon>Sabellida</taxon>
        <taxon>Oweniida</taxon>
        <taxon>Oweniidae</taxon>
        <taxon>Owenia</taxon>
    </lineage>
</organism>
<dbReference type="InterPro" id="IPR027814">
    <property type="entry name" value="DUF4562"/>
</dbReference>
<proteinExistence type="predicted"/>
<accession>A0A8J1U0G1</accession>
<evidence type="ECO:0000313" key="1">
    <source>
        <dbReference type="EMBL" id="CAH1787197.1"/>
    </source>
</evidence>
<evidence type="ECO:0000313" key="2">
    <source>
        <dbReference type="Proteomes" id="UP000749559"/>
    </source>
</evidence>
<keyword evidence="2" id="KW-1185">Reference proteome</keyword>
<dbReference type="Proteomes" id="UP000749559">
    <property type="component" value="Unassembled WGS sequence"/>
</dbReference>
<comment type="caution">
    <text evidence="1">The sequence shown here is derived from an EMBL/GenBank/DDBJ whole genome shotgun (WGS) entry which is preliminary data.</text>
</comment>